<name>A0AA85K1X7_TRIRE</name>
<dbReference type="WBParaSite" id="TREG1_68000.1">
    <property type="protein sequence ID" value="TREG1_68000.1"/>
    <property type="gene ID" value="TREG1_68000"/>
</dbReference>
<organism evidence="1 2">
    <name type="scientific">Trichobilharzia regenti</name>
    <name type="common">Nasal bird schistosome</name>
    <dbReference type="NCBI Taxonomy" id="157069"/>
    <lineage>
        <taxon>Eukaryota</taxon>
        <taxon>Metazoa</taxon>
        <taxon>Spiralia</taxon>
        <taxon>Lophotrochozoa</taxon>
        <taxon>Platyhelminthes</taxon>
        <taxon>Trematoda</taxon>
        <taxon>Digenea</taxon>
        <taxon>Strigeidida</taxon>
        <taxon>Schistosomatoidea</taxon>
        <taxon>Schistosomatidae</taxon>
        <taxon>Trichobilharzia</taxon>
    </lineage>
</organism>
<reference evidence="1" key="1">
    <citation type="submission" date="2022-06" db="EMBL/GenBank/DDBJ databases">
        <authorList>
            <person name="Berger JAMES D."/>
            <person name="Berger JAMES D."/>
        </authorList>
    </citation>
    <scope>NUCLEOTIDE SEQUENCE [LARGE SCALE GENOMIC DNA]</scope>
</reference>
<accession>A0AA85K1X7</accession>
<dbReference type="AlphaFoldDB" id="A0AA85K1X7"/>
<reference evidence="2" key="2">
    <citation type="submission" date="2023-11" db="UniProtKB">
        <authorList>
            <consortium name="WormBaseParasite"/>
        </authorList>
    </citation>
    <scope>IDENTIFICATION</scope>
</reference>
<protein>
    <submittedName>
        <fullName evidence="2">Uncharacterized protein</fullName>
    </submittedName>
</protein>
<dbReference type="Proteomes" id="UP000050795">
    <property type="component" value="Unassembled WGS sequence"/>
</dbReference>
<proteinExistence type="predicted"/>
<evidence type="ECO:0000313" key="2">
    <source>
        <dbReference type="WBParaSite" id="TREG1_68000.1"/>
    </source>
</evidence>
<sequence>MLFTVGHEVMSQSIRTSSSSWSVASPGSLRLLVKGRLSQLAGLKFKLWMVHSYIRKRMVMDMWTVTSCSKSFQPLKNCCNA</sequence>
<keyword evidence="1" id="KW-1185">Reference proteome</keyword>
<evidence type="ECO:0000313" key="1">
    <source>
        <dbReference type="Proteomes" id="UP000050795"/>
    </source>
</evidence>